<dbReference type="InterPro" id="IPR005467">
    <property type="entry name" value="His_kinase_dom"/>
</dbReference>
<proteinExistence type="predicted"/>
<keyword evidence="7" id="KW-0472">Membrane</keyword>
<dbReference type="Pfam" id="PF02518">
    <property type="entry name" value="HATPase_c"/>
    <property type="match status" value="1"/>
</dbReference>
<keyword evidence="10" id="KW-1185">Reference proteome</keyword>
<keyword evidence="3" id="KW-0597">Phosphoprotein</keyword>
<dbReference type="PANTHER" id="PTHR43304">
    <property type="entry name" value="PHYTOCHROME-LIKE PROTEIN CPH1"/>
    <property type="match status" value="1"/>
</dbReference>
<protein>
    <recommendedName>
        <fullName evidence="2">histidine kinase</fullName>
        <ecNumber evidence="2">2.7.13.3</ecNumber>
    </recommendedName>
</protein>
<dbReference type="InterPro" id="IPR003661">
    <property type="entry name" value="HisK_dim/P_dom"/>
</dbReference>
<feature type="transmembrane region" description="Helical" evidence="7">
    <location>
        <begin position="137"/>
        <end position="157"/>
    </location>
</feature>
<dbReference type="EMBL" id="RPHB01000005">
    <property type="protein sequence ID" value="MBW3468649.1"/>
    <property type="molecule type" value="Genomic_DNA"/>
</dbReference>
<feature type="transmembrane region" description="Helical" evidence="7">
    <location>
        <begin position="32"/>
        <end position="54"/>
    </location>
</feature>
<dbReference type="InterPro" id="IPR052162">
    <property type="entry name" value="Sensor_kinase/Photoreceptor"/>
</dbReference>
<evidence type="ECO:0000256" key="3">
    <source>
        <dbReference type="ARBA" id="ARBA00022553"/>
    </source>
</evidence>
<dbReference type="InterPro" id="IPR048437">
    <property type="entry name" value="MASE11"/>
</dbReference>
<evidence type="ECO:0000256" key="2">
    <source>
        <dbReference type="ARBA" id="ARBA00012438"/>
    </source>
</evidence>
<keyword evidence="7" id="KW-0812">Transmembrane</keyword>
<dbReference type="SMART" id="SM00388">
    <property type="entry name" value="HisKA"/>
    <property type="match status" value="1"/>
</dbReference>
<dbReference type="RefSeq" id="WP_219290282.1">
    <property type="nucleotide sequence ID" value="NZ_RPHB01000005.1"/>
</dbReference>
<evidence type="ECO:0000256" key="4">
    <source>
        <dbReference type="ARBA" id="ARBA00022679"/>
    </source>
</evidence>
<feature type="coiled-coil region" evidence="6">
    <location>
        <begin position="198"/>
        <end position="232"/>
    </location>
</feature>
<feature type="transmembrane region" description="Helical" evidence="7">
    <location>
        <begin position="60"/>
        <end position="78"/>
    </location>
</feature>
<dbReference type="PANTHER" id="PTHR43304:SF1">
    <property type="entry name" value="PAC DOMAIN-CONTAINING PROTEIN"/>
    <property type="match status" value="1"/>
</dbReference>
<feature type="domain" description="Histidine kinase" evidence="8">
    <location>
        <begin position="235"/>
        <end position="449"/>
    </location>
</feature>
<feature type="transmembrane region" description="Helical" evidence="7">
    <location>
        <begin position="169"/>
        <end position="187"/>
    </location>
</feature>
<dbReference type="Pfam" id="PF20969">
    <property type="entry name" value="MASE11"/>
    <property type="match status" value="1"/>
</dbReference>
<dbReference type="Pfam" id="PF00512">
    <property type="entry name" value="HisKA"/>
    <property type="match status" value="1"/>
</dbReference>
<dbReference type="SMART" id="SM00387">
    <property type="entry name" value="HATPase_c"/>
    <property type="match status" value="1"/>
</dbReference>
<evidence type="ECO:0000256" key="1">
    <source>
        <dbReference type="ARBA" id="ARBA00000085"/>
    </source>
</evidence>
<keyword evidence="5" id="KW-0418">Kinase</keyword>
<dbReference type="EC" id="2.7.13.3" evidence="2"/>
<evidence type="ECO:0000313" key="9">
    <source>
        <dbReference type="EMBL" id="MBW3468649.1"/>
    </source>
</evidence>
<accession>A0A951IYR0</accession>
<reference evidence="9 10" key="1">
    <citation type="journal article" date="2020" name="Syst. Appl. Microbiol.">
        <title>Arthrospiribacter ruber gen. nov., sp. nov., a novel bacterium isolated from Arthrospira cultures.</title>
        <authorList>
            <person name="Waleron M."/>
            <person name="Misztak A."/>
            <person name="Waleron M.M."/>
            <person name="Furmaniak M."/>
            <person name="Mrozik A."/>
            <person name="Waleron K."/>
        </authorList>
    </citation>
    <scope>NUCLEOTIDE SEQUENCE [LARGE SCALE GENOMIC DNA]</scope>
    <source>
        <strain evidence="9 10">DPMB0001</strain>
    </source>
</reference>
<feature type="transmembrane region" description="Helical" evidence="7">
    <location>
        <begin position="90"/>
        <end position="107"/>
    </location>
</feature>
<gene>
    <name evidence="9" type="ORF">EGN73_12615</name>
</gene>
<evidence type="ECO:0000256" key="5">
    <source>
        <dbReference type="ARBA" id="ARBA00022777"/>
    </source>
</evidence>
<dbReference type="PROSITE" id="PS50109">
    <property type="entry name" value="HIS_KIN"/>
    <property type="match status" value="1"/>
</dbReference>
<dbReference type="Proteomes" id="UP000727490">
    <property type="component" value="Unassembled WGS sequence"/>
</dbReference>
<keyword evidence="6" id="KW-0175">Coiled coil</keyword>
<evidence type="ECO:0000313" key="10">
    <source>
        <dbReference type="Proteomes" id="UP000727490"/>
    </source>
</evidence>
<dbReference type="InterPro" id="IPR003594">
    <property type="entry name" value="HATPase_dom"/>
</dbReference>
<dbReference type="AlphaFoldDB" id="A0A951IYR0"/>
<keyword evidence="7" id="KW-1133">Transmembrane helix</keyword>
<comment type="caution">
    <text evidence="9">The sequence shown here is derived from an EMBL/GenBank/DDBJ whole genome shotgun (WGS) entry which is preliminary data.</text>
</comment>
<keyword evidence="4" id="KW-0808">Transferase</keyword>
<organism evidence="9 10">
    <name type="scientific">Arthrospiribacter ruber</name>
    <dbReference type="NCBI Taxonomy" id="2487934"/>
    <lineage>
        <taxon>Bacteria</taxon>
        <taxon>Pseudomonadati</taxon>
        <taxon>Bacteroidota</taxon>
        <taxon>Cytophagia</taxon>
        <taxon>Cytophagales</taxon>
        <taxon>Cyclobacteriaceae</taxon>
        <taxon>Arthrospiribacter</taxon>
    </lineage>
</organism>
<evidence type="ECO:0000256" key="6">
    <source>
        <dbReference type="SAM" id="Coils"/>
    </source>
</evidence>
<comment type="catalytic activity">
    <reaction evidence="1">
        <text>ATP + protein L-histidine = ADP + protein N-phospho-L-histidine.</text>
        <dbReference type="EC" id="2.7.13.3"/>
    </reaction>
</comment>
<dbReference type="FunFam" id="3.30.565.10:FF:000006">
    <property type="entry name" value="Sensor histidine kinase WalK"/>
    <property type="match status" value="1"/>
</dbReference>
<dbReference type="GO" id="GO:0000155">
    <property type="term" value="F:phosphorelay sensor kinase activity"/>
    <property type="evidence" value="ECO:0007669"/>
    <property type="project" value="InterPro"/>
</dbReference>
<name>A0A951IYR0_9BACT</name>
<evidence type="ECO:0000256" key="7">
    <source>
        <dbReference type="SAM" id="Phobius"/>
    </source>
</evidence>
<evidence type="ECO:0000259" key="8">
    <source>
        <dbReference type="PROSITE" id="PS50109"/>
    </source>
</evidence>
<sequence length="449" mass="50943">MNIWKRYTGLIKRNLGVQSEGWDTTLQWRSVLTYYSLVFIIPLSLIAYIPGVFFAIQENYPSVVLIDSIALSLVLLSGFSPRISLAARNFMFIAALYTVGVGLLFIIGLSGPGFLYMLAASVFCTIIFPVKYAYYPAFINLLISVIFAFLITLEIMIWKDEPIHNIPQFITVASNLVFLGFFISALFPKVFDLLEKSINNERKLKTTLDQKNADLEKALKVVENKHAELETFAYSASHDLQEPLRMITGFLRQLEKHNYEQLDEKGKQYIYFASDGAARMKEMITGLLEYSRVGRFDGKKSIIDVGMLVKESVKIFNESIHEKNAEVIIHPLPVVESYAVPLSQIFHNLIGNALKYRHPERTPRIEVSCAESEDSWIFSVKDNGIGIRPEDQSRIFNLFQKLHHKKDFEGQGIGLAIVKKCVENLGGKIILESDVRNGTNFSFSLTKNL</sequence>
<dbReference type="CDD" id="cd00082">
    <property type="entry name" value="HisKA"/>
    <property type="match status" value="1"/>
</dbReference>